<evidence type="ECO:0000313" key="1">
    <source>
        <dbReference type="EMBL" id="TCJ15822.1"/>
    </source>
</evidence>
<protein>
    <submittedName>
        <fullName evidence="1">DUF3240 domain-containing protein</fullName>
    </submittedName>
</protein>
<comment type="caution">
    <text evidence="1">The sequence shown here is derived from an EMBL/GenBank/DDBJ whole genome shotgun (WGS) entry which is preliminary data.</text>
</comment>
<sequence length="101" mass="11767">MTLVKLSLAAPLHLEDELVEQFLERPEWASGFTIFKAEGYSRHHESLSVAEQVRGRTQRMLVQIVLETDNAEALLEHLRQRFPKRDVAWWLEPVLDFGRLA</sequence>
<dbReference type="InterPro" id="IPR011322">
    <property type="entry name" value="N-reg_PII-like_a/b"/>
</dbReference>
<dbReference type="Gene3D" id="3.30.70.120">
    <property type="match status" value="1"/>
</dbReference>
<dbReference type="InterPro" id="IPR015867">
    <property type="entry name" value="N-reg_PII/ATP_PRibTrfase_C"/>
</dbReference>
<accession>A0A4V2NW35</accession>
<evidence type="ECO:0000313" key="2">
    <source>
        <dbReference type="Proteomes" id="UP000295443"/>
    </source>
</evidence>
<dbReference type="OrthoDB" id="9180928at2"/>
<dbReference type="EMBL" id="SJZB01000022">
    <property type="protein sequence ID" value="TCJ15822.1"/>
    <property type="molecule type" value="Genomic_DNA"/>
</dbReference>
<proteinExistence type="predicted"/>
<dbReference type="SUPFAM" id="SSF54913">
    <property type="entry name" value="GlnB-like"/>
    <property type="match status" value="1"/>
</dbReference>
<organism evidence="1 2">
    <name type="scientific">Parasulfuritortus cantonensis</name>
    <dbReference type="NCBI Taxonomy" id="2528202"/>
    <lineage>
        <taxon>Bacteria</taxon>
        <taxon>Pseudomonadati</taxon>
        <taxon>Pseudomonadota</taxon>
        <taxon>Betaproteobacteria</taxon>
        <taxon>Nitrosomonadales</taxon>
        <taxon>Thiobacillaceae</taxon>
        <taxon>Parasulfuritortus</taxon>
    </lineage>
</organism>
<keyword evidence="2" id="KW-1185">Reference proteome</keyword>
<dbReference type="InterPro" id="IPR021634">
    <property type="entry name" value="DUF3240"/>
</dbReference>
<name>A0A4V2NW35_9PROT</name>
<gene>
    <name evidence="1" type="ORF">EZJ19_06320</name>
</gene>
<dbReference type="RefSeq" id="WP_131445668.1">
    <property type="nucleotide sequence ID" value="NZ_SJZB01000022.1"/>
</dbReference>
<dbReference type="Pfam" id="PF11582">
    <property type="entry name" value="DUF3240"/>
    <property type="match status" value="1"/>
</dbReference>
<dbReference type="AlphaFoldDB" id="A0A4V2NW35"/>
<dbReference type="Proteomes" id="UP000295443">
    <property type="component" value="Unassembled WGS sequence"/>
</dbReference>
<reference evidence="1 2" key="1">
    <citation type="submission" date="2019-03" db="EMBL/GenBank/DDBJ databases">
        <title>Genome sequence of Thiobacillaceae bacterium LSR1, a sulfur-oxidizing bacterium isolated from freshwater sediment.</title>
        <authorList>
            <person name="Li S."/>
        </authorList>
    </citation>
    <scope>NUCLEOTIDE SEQUENCE [LARGE SCALE GENOMIC DNA]</scope>
    <source>
        <strain evidence="1 2">LSR1</strain>
    </source>
</reference>